<evidence type="ECO:0008006" key="6">
    <source>
        <dbReference type="Google" id="ProtNLM"/>
    </source>
</evidence>
<evidence type="ECO:0000313" key="3">
    <source>
        <dbReference type="EMBL" id="PYD75807.1"/>
    </source>
</evidence>
<reference evidence="2 5" key="2">
    <citation type="submission" date="2018-02" db="EMBL/GenBank/DDBJ databases">
        <authorList>
            <person name="Skraban J."/>
            <person name="Trcek J."/>
        </authorList>
    </citation>
    <scope>NUCLEOTIDE SEQUENCE [LARGE SCALE GENOMIC DNA]</scope>
    <source>
        <strain evidence="2 5">AV446</strain>
    </source>
</reference>
<feature type="region of interest" description="Disordered" evidence="1">
    <location>
        <begin position="61"/>
        <end position="95"/>
    </location>
</feature>
<gene>
    <name evidence="2" type="ORF">C3920_07025</name>
    <name evidence="3" type="ORF">CFR71_06990</name>
</gene>
<sequence length="95" mass="10638">MTFFQHRSWRVTNHDSKRQIVLKILSDGKARSVKEIGDMFPEMGTYHARLALQALRNQGLVSVDDDPESGRRRKVWKLVTPDGTDPSGPTGTSTG</sequence>
<evidence type="ECO:0000313" key="5">
    <source>
        <dbReference type="Proteomes" id="UP000248116"/>
    </source>
</evidence>
<comment type="caution">
    <text evidence="3">The sequence shown here is derived from an EMBL/GenBank/DDBJ whole genome shotgun (WGS) entry which is preliminary data.</text>
</comment>
<evidence type="ECO:0000256" key="1">
    <source>
        <dbReference type="SAM" id="MobiDB-lite"/>
    </source>
</evidence>
<keyword evidence="5" id="KW-1185">Reference proteome</keyword>
<dbReference type="SUPFAM" id="SSF46785">
    <property type="entry name" value="Winged helix' DNA-binding domain"/>
    <property type="match status" value="1"/>
</dbReference>
<reference evidence="3 4" key="1">
    <citation type="submission" date="2017-07" db="EMBL/GenBank/DDBJ databases">
        <title>A draft genome sequence of Komagataeibacter sp. T5K1.</title>
        <authorList>
            <person name="Skraban J."/>
            <person name="Cleenwerck I."/>
            <person name="Vandamme P."/>
            <person name="Trcek J."/>
        </authorList>
    </citation>
    <scope>NUCLEOTIDE SEQUENCE [LARGE SCALE GENOMIC DNA]</scope>
    <source>
        <strain evidence="3 4">T5K1</strain>
    </source>
</reference>
<feature type="compositionally biased region" description="Low complexity" evidence="1">
    <location>
        <begin position="80"/>
        <end position="95"/>
    </location>
</feature>
<organism evidence="3 4">
    <name type="scientific">Novacetimonas pomaceti</name>
    <dbReference type="NCBI Taxonomy" id="2021998"/>
    <lineage>
        <taxon>Bacteria</taxon>
        <taxon>Pseudomonadati</taxon>
        <taxon>Pseudomonadota</taxon>
        <taxon>Alphaproteobacteria</taxon>
        <taxon>Acetobacterales</taxon>
        <taxon>Acetobacteraceae</taxon>
        <taxon>Novacetimonas</taxon>
    </lineage>
</organism>
<protein>
    <recommendedName>
        <fullName evidence="6">ArsR family transcriptional regulator</fullName>
    </recommendedName>
</protein>
<name>A0A318Q8A7_9PROT</name>
<accession>A0A318Q8A7</accession>
<proteinExistence type="predicted"/>
<dbReference type="EMBL" id="PRCW01000051">
    <property type="protein sequence ID" value="PYD47957.1"/>
    <property type="molecule type" value="Genomic_DNA"/>
</dbReference>
<evidence type="ECO:0000313" key="2">
    <source>
        <dbReference type="EMBL" id="PYD47957.1"/>
    </source>
</evidence>
<dbReference type="RefSeq" id="WP_110529206.1">
    <property type="nucleotide sequence ID" value="NZ_JAHRDT010000001.1"/>
</dbReference>
<dbReference type="Proteomes" id="UP000247609">
    <property type="component" value="Unassembled WGS sequence"/>
</dbReference>
<dbReference type="EMBL" id="NOXG01000005">
    <property type="protein sequence ID" value="PYD75807.1"/>
    <property type="molecule type" value="Genomic_DNA"/>
</dbReference>
<evidence type="ECO:0000313" key="4">
    <source>
        <dbReference type="Proteomes" id="UP000247609"/>
    </source>
</evidence>
<dbReference type="Proteomes" id="UP000248116">
    <property type="component" value="Unassembled WGS sequence"/>
</dbReference>
<dbReference type="InterPro" id="IPR036390">
    <property type="entry name" value="WH_DNA-bd_sf"/>
</dbReference>
<dbReference type="AlphaFoldDB" id="A0A318Q8A7"/>